<dbReference type="Gene3D" id="3.40.50.300">
    <property type="entry name" value="P-loop containing nucleotide triphosphate hydrolases"/>
    <property type="match status" value="1"/>
</dbReference>
<dbReference type="EMBL" id="BART01013490">
    <property type="protein sequence ID" value="GAG77653.1"/>
    <property type="molecule type" value="Genomic_DNA"/>
</dbReference>
<sequence length="90" mass="10074">MINRLNKKSREKFRETFEEIRVHFQQIFRKLFGGGKADVVLEDAEDILEAGIEVTARPPGKETRSISLLSGGEKALAAIALLFAVFKTKP</sequence>
<protein>
    <recommendedName>
        <fullName evidence="2">RecF/RecN/SMC N-terminal domain-containing protein</fullName>
    </recommendedName>
</protein>
<dbReference type="AlphaFoldDB" id="X1B000"/>
<dbReference type="PANTHER" id="PTHR43977">
    <property type="entry name" value="STRUCTURAL MAINTENANCE OF CHROMOSOMES PROTEIN 3"/>
    <property type="match status" value="1"/>
</dbReference>
<reference evidence="1" key="1">
    <citation type="journal article" date="2014" name="Front. Microbiol.">
        <title>High frequency of phylogenetically diverse reductive dehalogenase-homologous genes in deep subseafloor sedimentary metagenomes.</title>
        <authorList>
            <person name="Kawai M."/>
            <person name="Futagami T."/>
            <person name="Toyoda A."/>
            <person name="Takaki Y."/>
            <person name="Nishi S."/>
            <person name="Hori S."/>
            <person name="Arai W."/>
            <person name="Tsubouchi T."/>
            <person name="Morono Y."/>
            <person name="Uchiyama I."/>
            <person name="Ito T."/>
            <person name="Fujiyama A."/>
            <person name="Inagaki F."/>
            <person name="Takami H."/>
        </authorList>
    </citation>
    <scope>NUCLEOTIDE SEQUENCE</scope>
    <source>
        <strain evidence="1">Expedition CK06-06</strain>
    </source>
</reference>
<evidence type="ECO:0000313" key="1">
    <source>
        <dbReference type="EMBL" id="GAG77653.1"/>
    </source>
</evidence>
<dbReference type="SUPFAM" id="SSF52540">
    <property type="entry name" value="P-loop containing nucleoside triphosphate hydrolases"/>
    <property type="match status" value="1"/>
</dbReference>
<organism evidence="1">
    <name type="scientific">marine sediment metagenome</name>
    <dbReference type="NCBI Taxonomy" id="412755"/>
    <lineage>
        <taxon>unclassified sequences</taxon>
        <taxon>metagenomes</taxon>
        <taxon>ecological metagenomes</taxon>
    </lineage>
</organism>
<gene>
    <name evidence="1" type="ORF">S01H4_27552</name>
</gene>
<evidence type="ECO:0008006" key="2">
    <source>
        <dbReference type="Google" id="ProtNLM"/>
    </source>
</evidence>
<feature type="non-terminal residue" evidence="1">
    <location>
        <position position="90"/>
    </location>
</feature>
<name>X1B000_9ZZZZ</name>
<comment type="caution">
    <text evidence="1">The sequence shown here is derived from an EMBL/GenBank/DDBJ whole genome shotgun (WGS) entry which is preliminary data.</text>
</comment>
<dbReference type="InterPro" id="IPR027417">
    <property type="entry name" value="P-loop_NTPase"/>
</dbReference>
<proteinExistence type="predicted"/>
<accession>X1B000</accession>